<organism evidence="2 3">
    <name type="scientific">Nonomuraea salmonea</name>
    <dbReference type="NCBI Taxonomy" id="46181"/>
    <lineage>
        <taxon>Bacteria</taxon>
        <taxon>Bacillati</taxon>
        <taxon>Actinomycetota</taxon>
        <taxon>Actinomycetes</taxon>
        <taxon>Streptosporangiales</taxon>
        <taxon>Streptosporangiaceae</taxon>
        <taxon>Nonomuraea</taxon>
    </lineage>
</organism>
<dbReference type="EMBL" id="JBHMCF010000013">
    <property type="protein sequence ID" value="MFB9471618.1"/>
    <property type="molecule type" value="Genomic_DNA"/>
</dbReference>
<reference evidence="2 3" key="1">
    <citation type="submission" date="2024-09" db="EMBL/GenBank/DDBJ databases">
        <authorList>
            <person name="Sun Q."/>
            <person name="Mori K."/>
        </authorList>
    </citation>
    <scope>NUCLEOTIDE SEQUENCE [LARGE SCALE GENOMIC DNA]</scope>
    <source>
        <strain evidence="2 3">JCM 3324</strain>
    </source>
</reference>
<keyword evidence="1" id="KW-0732">Signal</keyword>
<dbReference type="Proteomes" id="UP001589568">
    <property type="component" value="Unassembled WGS sequence"/>
</dbReference>
<accession>A0ABV5NMU3</accession>
<gene>
    <name evidence="2" type="ORF">ACFFR3_19010</name>
</gene>
<keyword evidence="3" id="KW-1185">Reference proteome</keyword>
<comment type="caution">
    <text evidence="2">The sequence shown here is derived from an EMBL/GenBank/DDBJ whole genome shotgun (WGS) entry which is preliminary data.</text>
</comment>
<evidence type="ECO:0000313" key="3">
    <source>
        <dbReference type="Proteomes" id="UP001589568"/>
    </source>
</evidence>
<sequence>MNRVVKTALAVTAFGLAAAAMAVPAQADVQSETAAHAPVDGGGTTGASPLGGLLGGLVGGDLLGGLLPGSKAKSAAAPSGQMSEVERDRLNEMRMQQQAEARGNGFEDITRTGGPMPELSPIVSSMPFGGGALTSSLPLLGAARMAQPSVKSGRAQGAAPALSTVNGVLASPVGGALGRLPGAGLLPASGSSIADTSGVTAKTVNSATSGLRAVSADSFVAGLSDAAARALPHATSGRLSPVVGRVAPAEVAPVVEAVPGTTQAVAMDELAPLVEDTAAFVATRGTKAAGSYSDVVTALGWTADALTGSVRGVTAHH</sequence>
<name>A0ABV5NMU3_9ACTN</name>
<dbReference type="RefSeq" id="WP_379483540.1">
    <property type="nucleotide sequence ID" value="NZ_JBHMCF010000013.1"/>
</dbReference>
<feature type="chain" id="PRO_5046948360" description="DUF4226 domain-containing protein" evidence="1">
    <location>
        <begin position="28"/>
        <end position="317"/>
    </location>
</feature>
<feature type="signal peptide" evidence="1">
    <location>
        <begin position="1"/>
        <end position="27"/>
    </location>
</feature>
<protein>
    <recommendedName>
        <fullName evidence="4">DUF4226 domain-containing protein</fullName>
    </recommendedName>
</protein>
<evidence type="ECO:0000256" key="1">
    <source>
        <dbReference type="SAM" id="SignalP"/>
    </source>
</evidence>
<evidence type="ECO:0000313" key="2">
    <source>
        <dbReference type="EMBL" id="MFB9471618.1"/>
    </source>
</evidence>
<proteinExistence type="predicted"/>
<evidence type="ECO:0008006" key="4">
    <source>
        <dbReference type="Google" id="ProtNLM"/>
    </source>
</evidence>